<keyword evidence="1" id="KW-0812">Transmembrane</keyword>
<feature type="transmembrane region" description="Helical" evidence="1">
    <location>
        <begin position="6"/>
        <end position="28"/>
    </location>
</feature>
<keyword evidence="1" id="KW-0472">Membrane</keyword>
<dbReference type="Proteomes" id="UP000030686">
    <property type="component" value="Unassembled WGS sequence"/>
</dbReference>
<evidence type="ECO:0000256" key="1">
    <source>
        <dbReference type="SAM" id="Phobius"/>
    </source>
</evidence>
<keyword evidence="1" id="KW-1133">Transmembrane helix</keyword>
<name>W6QVG7_PENRF</name>
<dbReference type="EMBL" id="HG792017">
    <property type="protein sequence ID" value="CDM33557.1"/>
    <property type="molecule type" value="Genomic_DNA"/>
</dbReference>
<accession>W6QVG7</accession>
<reference evidence="2" key="1">
    <citation type="journal article" date="2014" name="Nat. Commun.">
        <title>Multiple recent horizontal transfers of a large genomic region in cheese making fungi.</title>
        <authorList>
            <person name="Cheeseman K."/>
            <person name="Ropars J."/>
            <person name="Renault P."/>
            <person name="Dupont J."/>
            <person name="Gouzy J."/>
            <person name="Branca A."/>
            <person name="Abraham A.L."/>
            <person name="Ceppi M."/>
            <person name="Conseiller E."/>
            <person name="Debuchy R."/>
            <person name="Malagnac F."/>
            <person name="Goarin A."/>
            <person name="Silar P."/>
            <person name="Lacoste S."/>
            <person name="Sallet E."/>
            <person name="Bensimon A."/>
            <person name="Giraud T."/>
            <person name="Brygoo Y."/>
        </authorList>
    </citation>
    <scope>NUCLEOTIDE SEQUENCE [LARGE SCALE GENOMIC DNA]</scope>
    <source>
        <strain evidence="2">FM164</strain>
    </source>
</reference>
<dbReference type="AlphaFoldDB" id="W6QVG7"/>
<evidence type="ECO:0000313" key="3">
    <source>
        <dbReference type="Proteomes" id="UP000030686"/>
    </source>
</evidence>
<keyword evidence="3" id="KW-1185">Reference proteome</keyword>
<protein>
    <submittedName>
        <fullName evidence="2">Genomic scaffold, ProqFM164S03</fullName>
    </submittedName>
</protein>
<evidence type="ECO:0000313" key="2">
    <source>
        <dbReference type="EMBL" id="CDM33557.1"/>
    </source>
</evidence>
<gene>
    <name evidence="2" type="ORF">PROQFM164_S03g000281</name>
</gene>
<proteinExistence type="predicted"/>
<sequence>MVGSPVYLAATSFVPGLGITSVVLSAILGSYKNANRMNGCSNNSVALCIAIIRTG</sequence>
<organism evidence="2 3">
    <name type="scientific">Penicillium roqueforti (strain FM164)</name>
    <dbReference type="NCBI Taxonomy" id="1365484"/>
    <lineage>
        <taxon>Eukaryota</taxon>
        <taxon>Fungi</taxon>
        <taxon>Dikarya</taxon>
        <taxon>Ascomycota</taxon>
        <taxon>Pezizomycotina</taxon>
        <taxon>Eurotiomycetes</taxon>
        <taxon>Eurotiomycetidae</taxon>
        <taxon>Eurotiales</taxon>
        <taxon>Aspergillaceae</taxon>
        <taxon>Penicillium</taxon>
    </lineage>
</organism>